<feature type="transmembrane region" description="Helical" evidence="7">
    <location>
        <begin position="120"/>
        <end position="142"/>
    </location>
</feature>
<evidence type="ECO:0000313" key="10">
    <source>
        <dbReference type="Proteomes" id="UP000012174"/>
    </source>
</evidence>
<feature type="compositionally biased region" description="Polar residues" evidence="6">
    <location>
        <begin position="305"/>
        <end position="316"/>
    </location>
</feature>
<evidence type="ECO:0000256" key="5">
    <source>
        <dbReference type="ARBA" id="ARBA00038359"/>
    </source>
</evidence>
<dbReference type="HOGENOM" id="CLU_068085_0_0_1"/>
<dbReference type="PANTHER" id="PTHR33048:SF146">
    <property type="entry name" value="INTEGRAL MEMBRANE PROTEIN"/>
    <property type="match status" value="1"/>
</dbReference>
<evidence type="ECO:0000256" key="7">
    <source>
        <dbReference type="SAM" id="Phobius"/>
    </source>
</evidence>
<evidence type="ECO:0000256" key="6">
    <source>
        <dbReference type="SAM" id="MobiDB-lite"/>
    </source>
</evidence>
<feature type="transmembrane region" description="Helical" evidence="7">
    <location>
        <begin position="48"/>
        <end position="69"/>
    </location>
</feature>
<feature type="transmembrane region" description="Helical" evidence="7">
    <location>
        <begin position="200"/>
        <end position="224"/>
    </location>
</feature>
<dbReference type="Proteomes" id="UP000012174">
    <property type="component" value="Unassembled WGS sequence"/>
</dbReference>
<name>M7SV08_EUTLA</name>
<evidence type="ECO:0000313" key="9">
    <source>
        <dbReference type="EMBL" id="EMR70419.1"/>
    </source>
</evidence>
<sequence length="350" mass="37242">MASAASPTGIPSDTFLGVGSFLVVLPAFVVAARLAGNAKHVGQMKVGDYLSIVAVILLAGMFANFVLLVNALSDPTASVLYLLRLVTASGFTSGAATWAAKAPVLFLYIQVFGIKRFIRYTSYITLIVTFIFLLAWNAWLLAKSLPITPTLTAEALADRTNAGSVAGVACAILGVVADIIILVLPLLVVPKLHLPFAKKLGLTFVFLTGILGVAASAVGLYFKWLSLSGTSTDVKSAMICTVIELSIAIMVGCVPSLYTFWSSIVINTAFYSKLQTAFSQITLTRSARRSSKASTKAKSTKSSENSRQPSEAGSNHTTDRAHRYDVLDEADSGKYHAVTVVPLRDLKPSR</sequence>
<keyword evidence="10" id="KW-1185">Reference proteome</keyword>
<dbReference type="InterPro" id="IPR049326">
    <property type="entry name" value="Rhodopsin_dom_fungi"/>
</dbReference>
<evidence type="ECO:0000256" key="3">
    <source>
        <dbReference type="ARBA" id="ARBA00022989"/>
    </source>
</evidence>
<dbReference type="GO" id="GO:0016020">
    <property type="term" value="C:membrane"/>
    <property type="evidence" value="ECO:0007669"/>
    <property type="project" value="UniProtKB-SubCell"/>
</dbReference>
<evidence type="ECO:0000256" key="1">
    <source>
        <dbReference type="ARBA" id="ARBA00004141"/>
    </source>
</evidence>
<organism evidence="9 10">
    <name type="scientific">Eutypa lata (strain UCR-EL1)</name>
    <name type="common">Grapevine dieback disease fungus</name>
    <name type="synonym">Eutypa armeniacae</name>
    <dbReference type="NCBI Taxonomy" id="1287681"/>
    <lineage>
        <taxon>Eukaryota</taxon>
        <taxon>Fungi</taxon>
        <taxon>Dikarya</taxon>
        <taxon>Ascomycota</taxon>
        <taxon>Pezizomycotina</taxon>
        <taxon>Sordariomycetes</taxon>
        <taxon>Xylariomycetidae</taxon>
        <taxon>Xylariales</taxon>
        <taxon>Diatrypaceae</taxon>
        <taxon>Eutypa</taxon>
    </lineage>
</organism>
<evidence type="ECO:0000256" key="2">
    <source>
        <dbReference type="ARBA" id="ARBA00022692"/>
    </source>
</evidence>
<feature type="transmembrane region" description="Helical" evidence="7">
    <location>
        <begin position="15"/>
        <end position="36"/>
    </location>
</feature>
<evidence type="ECO:0000256" key="4">
    <source>
        <dbReference type="ARBA" id="ARBA00023136"/>
    </source>
</evidence>
<feature type="domain" description="Rhodopsin" evidence="8">
    <location>
        <begin position="33"/>
        <end position="260"/>
    </location>
</feature>
<keyword evidence="2 7" id="KW-0812">Transmembrane</keyword>
<dbReference type="InterPro" id="IPR052337">
    <property type="entry name" value="SAT4-like"/>
</dbReference>
<feature type="region of interest" description="Disordered" evidence="6">
    <location>
        <begin position="289"/>
        <end position="323"/>
    </location>
</feature>
<accession>M7SV08</accession>
<comment type="subcellular location">
    <subcellularLocation>
        <location evidence="1">Membrane</location>
        <topology evidence="1">Multi-pass membrane protein</topology>
    </subcellularLocation>
</comment>
<feature type="transmembrane region" description="Helical" evidence="7">
    <location>
        <begin position="81"/>
        <end position="108"/>
    </location>
</feature>
<feature type="transmembrane region" description="Helical" evidence="7">
    <location>
        <begin position="162"/>
        <end position="188"/>
    </location>
</feature>
<dbReference type="OMA" id="ATITECS"/>
<keyword evidence="4 7" id="KW-0472">Membrane</keyword>
<feature type="compositionally biased region" description="Low complexity" evidence="6">
    <location>
        <begin position="292"/>
        <end position="303"/>
    </location>
</feature>
<protein>
    <submittedName>
        <fullName evidence="9">Putative integral membrane protein</fullName>
    </submittedName>
</protein>
<comment type="similarity">
    <text evidence="5">Belongs to the SAT4 family.</text>
</comment>
<dbReference type="AlphaFoldDB" id="M7SV08"/>
<proteinExistence type="inferred from homology"/>
<dbReference type="KEGG" id="ela:UCREL1_2542"/>
<keyword evidence="3 7" id="KW-1133">Transmembrane helix</keyword>
<reference evidence="10" key="1">
    <citation type="journal article" date="2013" name="Genome Announc.">
        <title>Draft genome sequence of the grapevine dieback fungus Eutypa lata UCR-EL1.</title>
        <authorList>
            <person name="Blanco-Ulate B."/>
            <person name="Rolshausen P.E."/>
            <person name="Cantu D."/>
        </authorList>
    </citation>
    <scope>NUCLEOTIDE SEQUENCE [LARGE SCALE GENOMIC DNA]</scope>
    <source>
        <strain evidence="10">UCR-EL1</strain>
    </source>
</reference>
<dbReference type="OrthoDB" id="444631at2759"/>
<dbReference type="PANTHER" id="PTHR33048">
    <property type="entry name" value="PTH11-LIKE INTEGRAL MEMBRANE PROTEIN (AFU_ORTHOLOGUE AFUA_5G11245)"/>
    <property type="match status" value="1"/>
</dbReference>
<dbReference type="Pfam" id="PF20684">
    <property type="entry name" value="Fung_rhodopsin"/>
    <property type="match status" value="1"/>
</dbReference>
<evidence type="ECO:0000259" key="8">
    <source>
        <dbReference type="Pfam" id="PF20684"/>
    </source>
</evidence>
<gene>
    <name evidence="9" type="ORF">UCREL1_2542</name>
</gene>
<feature type="transmembrane region" description="Helical" evidence="7">
    <location>
        <begin position="236"/>
        <end position="261"/>
    </location>
</feature>
<dbReference type="eggNOG" id="ENOG502RZQZ">
    <property type="taxonomic scope" value="Eukaryota"/>
</dbReference>
<dbReference type="EMBL" id="KB705867">
    <property type="protein sequence ID" value="EMR70419.1"/>
    <property type="molecule type" value="Genomic_DNA"/>
</dbReference>